<keyword evidence="2" id="KW-1133">Transmembrane helix</keyword>
<sequence>MSTPTHQPSIAMQRINLAAVGVVAVVAAVISYAHMQDLAHGAGEGWRSHLLPLSVDGLLVAATTSILVARWRRQSAHWVAQVSLALGIAASIAANIAAAEPTLTGRLVAAWPPLALALATELLAQQGRRTDTETATTDQNEPPAAEPAEPVAPEEAPTTDAPAEAPRTETDPAAVEAAPRVDDAPRRATATPRRAARPTTSARTGNGDAREKARALFEQARAAGRADEVTGTQLAEASGAHPGTARKWLATWRTEHADTTTDPRDEHTDPTQAEEVAA</sequence>
<feature type="compositionally biased region" description="Basic and acidic residues" evidence="1">
    <location>
        <begin position="253"/>
        <end position="269"/>
    </location>
</feature>
<reference evidence="3 4" key="1">
    <citation type="journal article" date="2019" name="Int. J. Syst. Evol. Microbiol.">
        <title>The Global Catalogue of Microorganisms (GCM) 10K type strain sequencing project: providing services to taxonomists for standard genome sequencing and annotation.</title>
        <authorList>
            <consortium name="The Broad Institute Genomics Platform"/>
            <consortium name="The Broad Institute Genome Sequencing Center for Infectious Disease"/>
            <person name="Wu L."/>
            <person name="Ma J."/>
        </authorList>
    </citation>
    <scope>NUCLEOTIDE SEQUENCE [LARGE SCALE GENOMIC DNA]</scope>
    <source>
        <strain evidence="3 4">JCM 13022</strain>
    </source>
</reference>
<dbReference type="InterPro" id="IPR021235">
    <property type="entry name" value="DUF2637"/>
</dbReference>
<feature type="compositionally biased region" description="Low complexity" evidence="1">
    <location>
        <begin position="187"/>
        <end position="204"/>
    </location>
</feature>
<evidence type="ECO:0000256" key="2">
    <source>
        <dbReference type="SAM" id="Phobius"/>
    </source>
</evidence>
<dbReference type="Proteomes" id="UP001500467">
    <property type="component" value="Unassembled WGS sequence"/>
</dbReference>
<feature type="transmembrane region" description="Helical" evidence="2">
    <location>
        <begin position="53"/>
        <end position="71"/>
    </location>
</feature>
<organism evidence="3 4">
    <name type="scientific">Prauserella alba</name>
    <dbReference type="NCBI Taxonomy" id="176898"/>
    <lineage>
        <taxon>Bacteria</taxon>
        <taxon>Bacillati</taxon>
        <taxon>Actinomycetota</taxon>
        <taxon>Actinomycetes</taxon>
        <taxon>Pseudonocardiales</taxon>
        <taxon>Pseudonocardiaceae</taxon>
        <taxon>Prauserella</taxon>
    </lineage>
</organism>
<proteinExistence type="predicted"/>
<keyword evidence="4" id="KW-1185">Reference proteome</keyword>
<keyword evidence="2" id="KW-0472">Membrane</keyword>
<evidence type="ECO:0000313" key="4">
    <source>
        <dbReference type="Proteomes" id="UP001500467"/>
    </source>
</evidence>
<protein>
    <recommendedName>
        <fullName evidence="5">DUF2637 domain-containing protein</fullName>
    </recommendedName>
</protein>
<dbReference type="Pfam" id="PF10935">
    <property type="entry name" value="DUF2637"/>
    <property type="match status" value="1"/>
</dbReference>
<dbReference type="RefSeq" id="WP_253853975.1">
    <property type="nucleotide sequence ID" value="NZ_BAAALM010000010.1"/>
</dbReference>
<evidence type="ECO:0000313" key="3">
    <source>
        <dbReference type="EMBL" id="GAA1208855.1"/>
    </source>
</evidence>
<accession>A0ABN1VF76</accession>
<evidence type="ECO:0000256" key="1">
    <source>
        <dbReference type="SAM" id="MobiDB-lite"/>
    </source>
</evidence>
<dbReference type="EMBL" id="BAAALM010000010">
    <property type="protein sequence ID" value="GAA1208855.1"/>
    <property type="molecule type" value="Genomic_DNA"/>
</dbReference>
<feature type="transmembrane region" description="Helical" evidence="2">
    <location>
        <begin position="15"/>
        <end position="33"/>
    </location>
</feature>
<name>A0ABN1VF76_9PSEU</name>
<comment type="caution">
    <text evidence="3">The sequence shown here is derived from an EMBL/GenBank/DDBJ whole genome shotgun (WGS) entry which is preliminary data.</text>
</comment>
<feature type="transmembrane region" description="Helical" evidence="2">
    <location>
        <begin position="78"/>
        <end position="97"/>
    </location>
</feature>
<gene>
    <name evidence="3" type="ORF">GCM10009675_31030</name>
</gene>
<feature type="compositionally biased region" description="Low complexity" evidence="1">
    <location>
        <begin position="141"/>
        <end position="165"/>
    </location>
</feature>
<keyword evidence="2" id="KW-0812">Transmembrane</keyword>
<feature type="region of interest" description="Disordered" evidence="1">
    <location>
        <begin position="127"/>
        <end position="278"/>
    </location>
</feature>
<evidence type="ECO:0008006" key="5">
    <source>
        <dbReference type="Google" id="ProtNLM"/>
    </source>
</evidence>